<evidence type="ECO:0000259" key="8">
    <source>
        <dbReference type="Pfam" id="PF03772"/>
    </source>
</evidence>
<feature type="transmembrane region" description="Helical" evidence="7">
    <location>
        <begin position="119"/>
        <end position="140"/>
    </location>
</feature>
<comment type="caution">
    <text evidence="10">The sequence shown here is derived from an EMBL/GenBank/DDBJ whole genome shotgun (WGS) entry which is preliminary data.</text>
</comment>
<evidence type="ECO:0000256" key="1">
    <source>
        <dbReference type="ARBA" id="ARBA00004651"/>
    </source>
</evidence>
<dbReference type="PANTHER" id="PTHR30619">
    <property type="entry name" value="DNA INTERNALIZATION/COMPETENCE PROTEIN COMEC/REC2"/>
    <property type="match status" value="1"/>
</dbReference>
<organism evidence="10 11">
    <name type="scientific">Falsiroseomonas bella</name>
    <dbReference type="NCBI Taxonomy" id="2184016"/>
    <lineage>
        <taxon>Bacteria</taxon>
        <taxon>Pseudomonadati</taxon>
        <taxon>Pseudomonadota</taxon>
        <taxon>Alphaproteobacteria</taxon>
        <taxon>Acetobacterales</taxon>
        <taxon>Roseomonadaceae</taxon>
        <taxon>Falsiroseomonas</taxon>
    </lineage>
</organism>
<keyword evidence="3 7" id="KW-0812">Transmembrane</keyword>
<evidence type="ECO:0000313" key="11">
    <source>
        <dbReference type="Proteomes" id="UP000245765"/>
    </source>
</evidence>
<dbReference type="Proteomes" id="UP000245765">
    <property type="component" value="Unassembled WGS sequence"/>
</dbReference>
<proteinExistence type="predicted"/>
<dbReference type="GO" id="GO:0005886">
    <property type="term" value="C:plasma membrane"/>
    <property type="evidence" value="ECO:0007669"/>
    <property type="project" value="UniProtKB-SubCell"/>
</dbReference>
<dbReference type="InterPro" id="IPR052159">
    <property type="entry name" value="Competence_DNA_uptake"/>
</dbReference>
<keyword evidence="2" id="KW-1003">Cell membrane</keyword>
<evidence type="ECO:0000256" key="5">
    <source>
        <dbReference type="ARBA" id="ARBA00023136"/>
    </source>
</evidence>
<sequence>MGCAVPRPASAAAEPPRRRDRFHLIKWLHIGSTRTTFARVSVAIGATERPDVLARLRAGAAGLLARQHGRFGPWLAVALGAGVLLYFQQPTEPGPGALLLAAPLIGLAILVSRRAPLSGWVLALVAAGCLGFGIAGWHAARLPPPLELPRWAVQIAGEVAEVEALPEGQRVTLRRARSAGGEPLPRDIRIRLRESEPARPLPGDRLAVRAILREPGGPVVPGGWDFARAAYFSGLGGSGTALGPVEVTRGVGELPAFARLRAQLEARVEAVIRGPEGAVAAALLTGSQAAIPQAEIVAMRDSGLAHLLSVSGLHMTIVMGSVFGVLRLLVALVPWLALRVNGKAVAAMGALLAGLGYTLLTGAQVPMQRCLVMAALVTLGILTGRRALTVRTLALAAAAVLLVSPVQVLGPSFQMSFAAVLALAAGWEALRGRLPAARGWRRKLALAAFGLVLTSVLAGAATTPFGLHHFGRLQIYGVAANALAVPLTSILVMPAGMVALLLMPFGLEAPALWAMGQGVAAILAVAAWVAAWPEAAPVLPPLPGGALAVMSLGFCWLCLWRGALGLVGVPIMLGAVVASLQVPPPVMLVTGDARVIALRTEGGVFLHTQPGASAFARNAVLRQMGAETGLALPASGEAAGGAIACTPAACRFRPRPDGPEIVLFRTAPPARGARGGAPPDPAVLAEACGHAALLVSTEPIRRRCPGSAVIDRFTVWREGSQAVRLSPDGLTAVSERAWRGERPWVPPPPLPGRPDQQPVAPRDHGA</sequence>
<dbReference type="NCBIfam" id="TIGR00360">
    <property type="entry name" value="ComEC_N-term"/>
    <property type="match status" value="1"/>
</dbReference>
<feature type="domain" description="ComEC/Rec2-related protein" evidence="8">
    <location>
        <begin position="283"/>
        <end position="562"/>
    </location>
</feature>
<evidence type="ECO:0000256" key="3">
    <source>
        <dbReference type="ARBA" id="ARBA00022692"/>
    </source>
</evidence>
<keyword evidence="5 7" id="KW-0472">Membrane</keyword>
<evidence type="ECO:0000256" key="4">
    <source>
        <dbReference type="ARBA" id="ARBA00022989"/>
    </source>
</evidence>
<keyword evidence="4 7" id="KW-1133">Transmembrane helix</keyword>
<feature type="transmembrane region" description="Helical" evidence="7">
    <location>
        <begin position="71"/>
        <end position="88"/>
    </location>
</feature>
<accession>A0A317F8U1</accession>
<feature type="transmembrane region" description="Helical" evidence="7">
    <location>
        <begin position="94"/>
        <end position="112"/>
    </location>
</feature>
<dbReference type="EMBL" id="QGNA01000005">
    <property type="protein sequence ID" value="PWS34892.1"/>
    <property type="molecule type" value="Genomic_DNA"/>
</dbReference>
<evidence type="ECO:0000256" key="6">
    <source>
        <dbReference type="SAM" id="MobiDB-lite"/>
    </source>
</evidence>
<evidence type="ECO:0000259" key="9">
    <source>
        <dbReference type="Pfam" id="PF13567"/>
    </source>
</evidence>
<comment type="subcellular location">
    <subcellularLocation>
        <location evidence="1">Cell membrane</location>
        <topology evidence="1">Multi-pass membrane protein</topology>
    </subcellularLocation>
</comment>
<gene>
    <name evidence="10" type="ORF">DFH01_21315</name>
</gene>
<dbReference type="InterPro" id="IPR025405">
    <property type="entry name" value="DUF4131"/>
</dbReference>
<feature type="transmembrane region" description="Helical" evidence="7">
    <location>
        <begin position="512"/>
        <end position="532"/>
    </location>
</feature>
<feature type="transmembrane region" description="Helical" evidence="7">
    <location>
        <begin position="317"/>
        <end position="337"/>
    </location>
</feature>
<feature type="transmembrane region" description="Helical" evidence="7">
    <location>
        <begin position="390"/>
        <end position="409"/>
    </location>
</feature>
<evidence type="ECO:0000313" key="10">
    <source>
        <dbReference type="EMBL" id="PWS34892.1"/>
    </source>
</evidence>
<dbReference type="AlphaFoldDB" id="A0A317F8U1"/>
<dbReference type="PANTHER" id="PTHR30619:SF1">
    <property type="entry name" value="RECOMBINATION PROTEIN 2"/>
    <property type="match status" value="1"/>
</dbReference>
<feature type="transmembrane region" description="Helical" evidence="7">
    <location>
        <begin position="473"/>
        <end position="500"/>
    </location>
</feature>
<reference evidence="11" key="1">
    <citation type="submission" date="2018-05" db="EMBL/GenBank/DDBJ databases">
        <authorList>
            <person name="Du Z."/>
            <person name="Wang X."/>
        </authorList>
    </citation>
    <scope>NUCLEOTIDE SEQUENCE [LARGE SCALE GENOMIC DNA]</scope>
    <source>
        <strain evidence="11">CQN31</strain>
    </source>
</reference>
<feature type="transmembrane region" description="Helical" evidence="7">
    <location>
        <begin position="444"/>
        <end position="467"/>
    </location>
</feature>
<keyword evidence="11" id="KW-1185">Reference proteome</keyword>
<feature type="transmembrane region" description="Helical" evidence="7">
    <location>
        <begin position="564"/>
        <end position="582"/>
    </location>
</feature>
<dbReference type="Pfam" id="PF03772">
    <property type="entry name" value="Competence"/>
    <property type="match status" value="1"/>
</dbReference>
<feature type="transmembrane region" description="Helical" evidence="7">
    <location>
        <begin position="538"/>
        <end position="557"/>
    </location>
</feature>
<evidence type="ECO:0000256" key="2">
    <source>
        <dbReference type="ARBA" id="ARBA00022475"/>
    </source>
</evidence>
<feature type="transmembrane region" description="Helical" evidence="7">
    <location>
        <begin position="344"/>
        <end position="360"/>
    </location>
</feature>
<dbReference type="Pfam" id="PF13567">
    <property type="entry name" value="DUF4131"/>
    <property type="match status" value="1"/>
</dbReference>
<feature type="region of interest" description="Disordered" evidence="6">
    <location>
        <begin position="738"/>
        <end position="766"/>
    </location>
</feature>
<feature type="domain" description="DUF4131" evidence="9">
    <location>
        <begin position="93"/>
        <end position="243"/>
    </location>
</feature>
<evidence type="ECO:0000256" key="7">
    <source>
        <dbReference type="SAM" id="Phobius"/>
    </source>
</evidence>
<dbReference type="InterPro" id="IPR004477">
    <property type="entry name" value="ComEC_N"/>
</dbReference>
<name>A0A317F8U1_9PROT</name>
<protein>
    <submittedName>
        <fullName evidence="10">ComEC family competence protein</fullName>
    </submittedName>
</protein>